<evidence type="ECO:0000313" key="2">
    <source>
        <dbReference type="EMBL" id="KAJ8881933.1"/>
    </source>
</evidence>
<accession>A0ABQ9HCY7</accession>
<keyword evidence="3" id="KW-1185">Reference proteome</keyword>
<protein>
    <submittedName>
        <fullName evidence="2">Uncharacterized protein</fullName>
    </submittedName>
</protein>
<reference evidence="2 3" key="1">
    <citation type="submission" date="2023-02" db="EMBL/GenBank/DDBJ databases">
        <title>LHISI_Scaffold_Assembly.</title>
        <authorList>
            <person name="Stuart O.P."/>
            <person name="Cleave R."/>
            <person name="Magrath M.J.L."/>
            <person name="Mikheyev A.S."/>
        </authorList>
    </citation>
    <scope>NUCLEOTIDE SEQUENCE [LARGE SCALE GENOMIC DNA]</scope>
    <source>
        <strain evidence="2">Daus_M_001</strain>
        <tissue evidence="2">Leg muscle</tissue>
    </source>
</reference>
<feature type="compositionally biased region" description="Polar residues" evidence="1">
    <location>
        <begin position="78"/>
        <end position="89"/>
    </location>
</feature>
<sequence length="100" mass="10823">MLHSRRHGGEANTQIKQNCTKVNVIPGKSIGVEDIVNDLCGSVSRKHIVDDPSGSVSSKESDDNNPGSLTKSREQATNDKQATSPQNFNIGDFGIVWMKV</sequence>
<dbReference type="Proteomes" id="UP001159363">
    <property type="component" value="Chromosome 5"/>
</dbReference>
<name>A0ABQ9HCY7_9NEOP</name>
<evidence type="ECO:0000256" key="1">
    <source>
        <dbReference type="SAM" id="MobiDB-lite"/>
    </source>
</evidence>
<gene>
    <name evidence="2" type="ORF">PR048_018420</name>
</gene>
<organism evidence="2 3">
    <name type="scientific">Dryococelus australis</name>
    <dbReference type="NCBI Taxonomy" id="614101"/>
    <lineage>
        <taxon>Eukaryota</taxon>
        <taxon>Metazoa</taxon>
        <taxon>Ecdysozoa</taxon>
        <taxon>Arthropoda</taxon>
        <taxon>Hexapoda</taxon>
        <taxon>Insecta</taxon>
        <taxon>Pterygota</taxon>
        <taxon>Neoptera</taxon>
        <taxon>Polyneoptera</taxon>
        <taxon>Phasmatodea</taxon>
        <taxon>Verophasmatodea</taxon>
        <taxon>Anareolatae</taxon>
        <taxon>Phasmatidae</taxon>
        <taxon>Eurycanthinae</taxon>
        <taxon>Dryococelus</taxon>
    </lineage>
</organism>
<proteinExistence type="predicted"/>
<dbReference type="EMBL" id="JARBHB010000006">
    <property type="protein sequence ID" value="KAJ8881933.1"/>
    <property type="molecule type" value="Genomic_DNA"/>
</dbReference>
<feature type="compositionally biased region" description="Polar residues" evidence="1">
    <location>
        <begin position="54"/>
        <end position="70"/>
    </location>
</feature>
<evidence type="ECO:0000313" key="3">
    <source>
        <dbReference type="Proteomes" id="UP001159363"/>
    </source>
</evidence>
<feature type="region of interest" description="Disordered" evidence="1">
    <location>
        <begin position="47"/>
        <end position="89"/>
    </location>
</feature>
<comment type="caution">
    <text evidence="2">The sequence shown here is derived from an EMBL/GenBank/DDBJ whole genome shotgun (WGS) entry which is preliminary data.</text>
</comment>